<feature type="region of interest" description="Disordered" evidence="1">
    <location>
        <begin position="40"/>
        <end position="62"/>
    </location>
</feature>
<evidence type="ECO:0000256" key="1">
    <source>
        <dbReference type="SAM" id="MobiDB-lite"/>
    </source>
</evidence>
<accession>A0A1F6EEF0</accession>
<protein>
    <submittedName>
        <fullName evidence="2">Uncharacterized protein</fullName>
    </submittedName>
</protein>
<dbReference type="AlphaFoldDB" id="A0A1F6EEF0"/>
<name>A0A1F6EEF0_9BACT</name>
<dbReference type="EMBL" id="MFLV01000012">
    <property type="protein sequence ID" value="OGG71592.1"/>
    <property type="molecule type" value="Genomic_DNA"/>
</dbReference>
<evidence type="ECO:0000313" key="2">
    <source>
        <dbReference type="EMBL" id="OGG71592.1"/>
    </source>
</evidence>
<dbReference type="Proteomes" id="UP000179115">
    <property type="component" value="Unassembled WGS sequence"/>
</dbReference>
<sequence>MRVVIRTGFITTPFGNGFWSRIISSPSLRNFRDPGSAFPFAEGNMLTPHQNDQRMQRGLHAS</sequence>
<organism evidence="2 3">
    <name type="scientific">Candidatus Kaiserbacteria bacterium RIFCSPLOWO2_01_FULL_51_21</name>
    <dbReference type="NCBI Taxonomy" id="1798508"/>
    <lineage>
        <taxon>Bacteria</taxon>
        <taxon>Candidatus Kaiseribacteriota</taxon>
    </lineage>
</organism>
<gene>
    <name evidence="2" type="ORF">A3A35_01660</name>
</gene>
<reference evidence="2 3" key="1">
    <citation type="journal article" date="2016" name="Nat. Commun.">
        <title>Thousands of microbial genomes shed light on interconnected biogeochemical processes in an aquifer system.</title>
        <authorList>
            <person name="Anantharaman K."/>
            <person name="Brown C.T."/>
            <person name="Hug L.A."/>
            <person name="Sharon I."/>
            <person name="Castelle C.J."/>
            <person name="Probst A.J."/>
            <person name="Thomas B.C."/>
            <person name="Singh A."/>
            <person name="Wilkins M.J."/>
            <person name="Karaoz U."/>
            <person name="Brodie E.L."/>
            <person name="Williams K.H."/>
            <person name="Hubbard S.S."/>
            <person name="Banfield J.F."/>
        </authorList>
    </citation>
    <scope>NUCLEOTIDE SEQUENCE [LARGE SCALE GENOMIC DNA]</scope>
</reference>
<evidence type="ECO:0000313" key="3">
    <source>
        <dbReference type="Proteomes" id="UP000179115"/>
    </source>
</evidence>
<proteinExistence type="predicted"/>
<comment type="caution">
    <text evidence="2">The sequence shown here is derived from an EMBL/GenBank/DDBJ whole genome shotgun (WGS) entry which is preliminary data.</text>
</comment>